<accession>A0A7N2LX17</accession>
<evidence type="ECO:0000313" key="3">
    <source>
        <dbReference type="EnsemblPlants" id="QL06p007880:mrna"/>
    </source>
</evidence>
<dbReference type="OMA" id="YWIQQAA"/>
<dbReference type="GO" id="GO:0080044">
    <property type="term" value="F:quercetin 7-O-glucosyltransferase activity"/>
    <property type="evidence" value="ECO:0007669"/>
    <property type="project" value="TreeGrafter"/>
</dbReference>
<dbReference type="PANTHER" id="PTHR11926">
    <property type="entry name" value="GLUCOSYL/GLUCURONOSYL TRANSFERASES"/>
    <property type="match status" value="1"/>
</dbReference>
<keyword evidence="2" id="KW-0808">Transferase</keyword>
<reference evidence="3 4" key="1">
    <citation type="journal article" date="2016" name="G3 (Bethesda)">
        <title>First Draft Assembly and Annotation of the Genome of a California Endemic Oak Quercus lobata Nee (Fagaceae).</title>
        <authorList>
            <person name="Sork V.L."/>
            <person name="Fitz-Gibbon S.T."/>
            <person name="Puiu D."/>
            <person name="Crepeau M."/>
            <person name="Gugger P.F."/>
            <person name="Sherman R."/>
            <person name="Stevens K."/>
            <person name="Langley C.H."/>
            <person name="Pellegrini M."/>
            <person name="Salzberg S.L."/>
        </authorList>
    </citation>
    <scope>NUCLEOTIDE SEQUENCE [LARGE SCALE GENOMIC DNA]</scope>
    <source>
        <strain evidence="3 4">cv. SW786</strain>
    </source>
</reference>
<keyword evidence="4" id="KW-1185">Reference proteome</keyword>
<dbReference type="EnsemblPlants" id="QL06p007880:mrna">
    <property type="protein sequence ID" value="QL06p007880:mrna"/>
    <property type="gene ID" value="QL06p007880"/>
</dbReference>
<name>A0A7N2LX17_QUELO</name>
<organism evidence="3 4">
    <name type="scientific">Quercus lobata</name>
    <name type="common">Valley oak</name>
    <dbReference type="NCBI Taxonomy" id="97700"/>
    <lineage>
        <taxon>Eukaryota</taxon>
        <taxon>Viridiplantae</taxon>
        <taxon>Streptophyta</taxon>
        <taxon>Embryophyta</taxon>
        <taxon>Tracheophyta</taxon>
        <taxon>Spermatophyta</taxon>
        <taxon>Magnoliopsida</taxon>
        <taxon>eudicotyledons</taxon>
        <taxon>Gunneridae</taxon>
        <taxon>Pentapetalae</taxon>
        <taxon>rosids</taxon>
        <taxon>fabids</taxon>
        <taxon>Fagales</taxon>
        <taxon>Fagaceae</taxon>
        <taxon>Quercus</taxon>
    </lineage>
</organism>
<dbReference type="Gramene" id="QL06p007880:mrna">
    <property type="protein sequence ID" value="QL06p007880:mrna"/>
    <property type="gene ID" value="QL06p007880"/>
</dbReference>
<dbReference type="InterPro" id="IPR002213">
    <property type="entry name" value="UDP_glucos_trans"/>
</dbReference>
<evidence type="ECO:0000313" key="4">
    <source>
        <dbReference type="Proteomes" id="UP000594261"/>
    </source>
</evidence>
<dbReference type="SUPFAM" id="SSF53756">
    <property type="entry name" value="UDP-Glycosyltransferase/glycogen phosphorylase"/>
    <property type="match status" value="1"/>
</dbReference>
<evidence type="ECO:0000256" key="2">
    <source>
        <dbReference type="ARBA" id="ARBA00022679"/>
    </source>
</evidence>
<dbReference type="Gene3D" id="3.40.50.2000">
    <property type="entry name" value="Glycogen Phosphorylase B"/>
    <property type="match status" value="4"/>
</dbReference>
<dbReference type="CDD" id="cd03784">
    <property type="entry name" value="GT1_Gtf-like"/>
    <property type="match status" value="1"/>
</dbReference>
<sequence>MIKSPPPDSLLFSTFSDGYDDEVVPMDDAEKQWDQLKCNGFEALIDLIVSTANKQYIVYTMLLPWVVAVACELHLPSAPLWIHPVMFLDIYYYYYNGFANVIGNDSEGSIQLRGLPLLLATCDLPSFLLASNPYAFVHPKFQAQLEALEKESNPRVLVNTFDELEPEALKALEKHNLVAVGPLVPYAILDGRDLSNGSKNYIKWLNLKSKSLVIYVSFGSLLVLKKQQMEEIACGLLDFGRPFLWVIKAKENGEEEKLSCGEESEQMGMIVPWCSQVEWFDQGTNAKLIEDVWKTGVRVTMNKDGIVEGDEIKRCLELVVGDGERREASKRNAKKWKELAMKAANEVGSSSYNNLKAFVDGIDEVNVVVKRV</sequence>
<comment type="similarity">
    <text evidence="1">Belongs to the UDP-glycosyltransferase family.</text>
</comment>
<dbReference type="EMBL" id="LRBV02000006">
    <property type="status" value="NOT_ANNOTATED_CDS"/>
    <property type="molecule type" value="Genomic_DNA"/>
</dbReference>
<proteinExistence type="inferred from homology"/>
<dbReference type="PANTHER" id="PTHR11926:SF870">
    <property type="entry name" value="UDP-GLYCOSYLTRANSFERASE 75B1"/>
    <property type="match status" value="1"/>
</dbReference>
<reference evidence="3" key="2">
    <citation type="submission" date="2021-01" db="UniProtKB">
        <authorList>
            <consortium name="EnsemblPlants"/>
        </authorList>
    </citation>
    <scope>IDENTIFICATION</scope>
</reference>
<evidence type="ECO:0000256" key="1">
    <source>
        <dbReference type="ARBA" id="ARBA00009995"/>
    </source>
</evidence>
<dbReference type="GO" id="GO:0080043">
    <property type="term" value="F:quercetin 3-O-glucosyltransferase activity"/>
    <property type="evidence" value="ECO:0007669"/>
    <property type="project" value="TreeGrafter"/>
</dbReference>
<dbReference type="Proteomes" id="UP000594261">
    <property type="component" value="Chromosome 6"/>
</dbReference>
<dbReference type="InParanoid" id="A0A7N2LX17"/>
<protein>
    <submittedName>
        <fullName evidence="3">Uncharacterized protein</fullName>
    </submittedName>
</protein>
<dbReference type="AlphaFoldDB" id="A0A7N2LX17"/>